<dbReference type="PANTHER" id="PTHR45615">
    <property type="entry name" value="MYOSIN HEAVY CHAIN, NON-MUSCLE"/>
    <property type="match status" value="1"/>
</dbReference>
<feature type="coiled-coil region" evidence="1">
    <location>
        <begin position="806"/>
        <end position="840"/>
    </location>
</feature>
<accession>A0A915ICG2</accession>
<feature type="coiled-coil region" evidence="1">
    <location>
        <begin position="1340"/>
        <end position="1392"/>
    </location>
</feature>
<evidence type="ECO:0000313" key="3">
    <source>
        <dbReference type="Proteomes" id="UP000887565"/>
    </source>
</evidence>
<protein>
    <submittedName>
        <fullName evidence="4">KASH domain-containing protein</fullName>
    </submittedName>
</protein>
<feature type="coiled-coil region" evidence="1">
    <location>
        <begin position="192"/>
        <end position="226"/>
    </location>
</feature>
<feature type="coiled-coil region" evidence="1">
    <location>
        <begin position="89"/>
        <end position="140"/>
    </location>
</feature>
<dbReference type="Proteomes" id="UP000887565">
    <property type="component" value="Unplaced"/>
</dbReference>
<feature type="region of interest" description="Disordered" evidence="2">
    <location>
        <begin position="434"/>
        <end position="462"/>
    </location>
</feature>
<feature type="region of interest" description="Disordered" evidence="2">
    <location>
        <begin position="1664"/>
        <end position="1683"/>
    </location>
</feature>
<dbReference type="PANTHER" id="PTHR45615:SF63">
    <property type="entry name" value="CHROMOSOME UNDETERMINED SCAFFOLD_10, WHOLE GENOME SHOTGUN SEQUENCE"/>
    <property type="match status" value="1"/>
</dbReference>
<proteinExistence type="predicted"/>
<reference evidence="4" key="1">
    <citation type="submission" date="2022-11" db="UniProtKB">
        <authorList>
            <consortium name="WormBaseParasite"/>
        </authorList>
    </citation>
    <scope>IDENTIFICATION</scope>
</reference>
<evidence type="ECO:0000313" key="4">
    <source>
        <dbReference type="WBParaSite" id="nRc.2.0.1.t11870-RA"/>
    </source>
</evidence>
<feature type="coiled-coil region" evidence="1">
    <location>
        <begin position="1434"/>
        <end position="1461"/>
    </location>
</feature>
<sequence length="1754" mass="202442">HFNDVSVTVNSVATLWNELDQRSVSLNDFLTENERKIDIVESSPILVKDLLKESLLNLEAREEDLTLLDSALQDLILCCGPQEAGSASLDKFKKRYNDQKHQLTKLLNQCDEFHHLNQSLADTNDKIINLSQKIEEIKNIDNPGLKRRDLGRILDYLNHLNSKFDHASTAISSKFGNLEPQVVKAGQAEKLADELTLEIAKIDVRLEEMKQAKDEERSHLLKLTNDLRNFVASIGDSCKENEIENLNLGQKIEKLTTAQKDIIESIENYEYLNRNAKDGKVKIPGLHKNLRKVQKDIEKQLVAYKGVAEKLIEKADRRLGKARVDVEILLKNANDEHLHEIPLLKDKEQYILDSSTRINELKTEIDDILVDFNKNGLKIPYEEKKLREYERSLSNLAEFFKKWVDIVDKEKVRKSLDPVQIIKEPLMIEPSVEVRENSKDLIPEEPEKPERPSRKRKKDEDAKTSLFGEKYDKIQDSLNAETSSSISMVGSLEDHNSRHEKTTIEFQMKPVSLNAPATAELEQELLAFDEWTIRVEKLLDGIEDIHGDRSTFENASLDMKLLEERFVAGQSFLTNSSIDYAEPNKRSQLVQKFERCRNRFKEISVTIDSVATLWNEFDQRSSLFNQYLMENNEKINSLESSPNLNENSIQDVLNDIETKNDELQLLELVIRDLESCCGPQEPQSKLMRHLKSTLENQRHNTDFKSQEFNRILDDLNQLSRKFDDTTSLISTKFPNFRSKIIKCDLVDQITNEINGEIAKINAKLLEIKQAKEQEKSALLKLVSDLHGSIDQIDISCKDDVLENSNLGQKIQKLSLAQKDLQQLSENFEYLDKKAKDAKIKIPYLRKNILKIQKEVERKLTTTQTLVKKFNEKADDRFNKLKVDIGKLNDQSKNEYLHELPLLKDKESQIAKCLTNINKYKTEFNDIVSDFTKNGVEIVEKGEKICNLEQSLTNLDNFYENWSQILEKEKLRRSVEAEESKFVMEGCKLKTQVELPERVVQKVGAGIPETRKSEESSLEYERMEKISSLRVEMDSLLSETSGIEPASETAIVPELNSIIRDFSTPLQEVLNTEAFEENPLDSWLNKVNGLLDSAEMTKGGRSKCEESLAKLKIIQNEMSGNGQSLLQKLKESNVNSKAGTVYKQKFDALNDRFNEISISTNSVNTLWHEFEDRAGLFDEFLAENKQKLKIIRESYSPCSCEDVQTIYKPIEDAEAEFQLLLSTVEDLTICCGPQDDLEKITSDYRMKYNDLINEMKSYLHKRQKVQHSIAQFNELNNNFDTISFKLNVAKNLLPLELKLATLRDLFSEVSSLETKFHHLHENFVEKFESPPPVKNFDPQLAKSVNDEIAKCEKTLADQKLEKVKLKEQLSEQIAFLNDQVDRLTAEISDDQLESATLGRKIEKLQDNRDLANKIAFEFDNLQHVDAKDYKISKTLPKLKSDIERQLSKYQTLKQQVEEKLQKRFSYLQKMLYLGESNLSDHILLEIPILDDKSSHINNVIMQIKRLRNDLNEIGNELAANDLKLDNFDDYGIDSSNRLAKLETYAQELLEKVENDKISRQKLKQKHELEMSEKLIEIDQTIRNLKDRVEDENIIEKSMEEKIVYLNRLNDAIEQNMQTLSEIKHNVISQDLNPKFEDQAINMMNNLNFISIEVRGLKNDVQLQQNQTQRKPFEDHPTTSEIGDDGVSQIENNVQEATVIANVEIVQDQAEKASKYEGEKAMLTQEIRNFEDRLLFVSFVPKLSEKIQLLRVRKYF</sequence>
<feature type="coiled-coil region" evidence="1">
    <location>
        <begin position="870"/>
        <end position="922"/>
    </location>
</feature>
<feature type="coiled-coil region" evidence="1">
    <location>
        <begin position="1704"/>
        <end position="1731"/>
    </location>
</feature>
<name>A0A915ICG2_ROMCU</name>
<keyword evidence="3" id="KW-1185">Reference proteome</keyword>
<dbReference type="OMA" id="EYLHELP"/>
<dbReference type="WBParaSite" id="nRc.2.0.1.t11870-RA">
    <property type="protein sequence ID" value="nRc.2.0.1.t11870-RA"/>
    <property type="gene ID" value="nRc.2.0.1.g11870"/>
</dbReference>
<evidence type="ECO:0000256" key="2">
    <source>
        <dbReference type="SAM" id="MobiDB-lite"/>
    </source>
</evidence>
<evidence type="ECO:0000256" key="1">
    <source>
        <dbReference type="SAM" id="Coils"/>
    </source>
</evidence>
<organism evidence="3 4">
    <name type="scientific">Romanomermis culicivorax</name>
    <name type="common">Nematode worm</name>
    <dbReference type="NCBI Taxonomy" id="13658"/>
    <lineage>
        <taxon>Eukaryota</taxon>
        <taxon>Metazoa</taxon>
        <taxon>Ecdysozoa</taxon>
        <taxon>Nematoda</taxon>
        <taxon>Enoplea</taxon>
        <taxon>Dorylaimia</taxon>
        <taxon>Mermithida</taxon>
        <taxon>Mermithoidea</taxon>
        <taxon>Mermithidae</taxon>
        <taxon>Romanomermis</taxon>
    </lineage>
</organism>
<feature type="coiled-coil region" evidence="1">
    <location>
        <begin position="1544"/>
        <end position="1624"/>
    </location>
</feature>
<keyword evidence="1" id="KW-0175">Coiled coil</keyword>